<protein>
    <recommendedName>
        <fullName evidence="1">YqaJ viral recombinase domain-containing protein</fullName>
    </recommendedName>
</protein>
<sequence length="300" mass="34322">MNDAMRWGSMCEDHAVATYINGMQCRKFEKTGLWVTTDDKGLSWLAVSPDGIIDDDTVVEIKCPFMGGNPFPYRKVPFLYVGCGGKLVQSSSLINDPFLIAIELDKDEGRPVQPGLSRKLNLNLVRQKYDLAAIIYHHNFHFWCEVFVHDKRYKEGWYLYNDMWNNGKAEFVGKQPQVKTPSHMYILLFEKSQVNITSASKDHAESIRILMSLAFQNSITPDTRQVKQNYLNILNSSAISFKQATTCKELKAILLENEQSILSELKTSTKTESMEQTPASIKREIEHSDDIVCLKKFKHL</sequence>
<comment type="caution">
    <text evidence="2">The sequence shown here is derived from an EMBL/GenBank/DDBJ whole genome shotgun (WGS) entry which is preliminary data.</text>
</comment>
<evidence type="ECO:0000313" key="2">
    <source>
        <dbReference type="EMBL" id="KAK2547223.1"/>
    </source>
</evidence>
<organism evidence="2 3">
    <name type="scientific">Acropora cervicornis</name>
    <name type="common">Staghorn coral</name>
    <dbReference type="NCBI Taxonomy" id="6130"/>
    <lineage>
        <taxon>Eukaryota</taxon>
        <taxon>Metazoa</taxon>
        <taxon>Cnidaria</taxon>
        <taxon>Anthozoa</taxon>
        <taxon>Hexacorallia</taxon>
        <taxon>Scleractinia</taxon>
        <taxon>Astrocoeniina</taxon>
        <taxon>Acroporidae</taxon>
        <taxon>Acropora</taxon>
    </lineage>
</organism>
<keyword evidence="3" id="KW-1185">Reference proteome</keyword>
<dbReference type="PANTHER" id="PTHR46609">
    <property type="entry name" value="EXONUCLEASE, PHAGE-TYPE/RECB, C-TERMINAL DOMAIN-CONTAINING PROTEIN"/>
    <property type="match status" value="1"/>
</dbReference>
<dbReference type="Pfam" id="PF09588">
    <property type="entry name" value="YqaJ"/>
    <property type="match status" value="1"/>
</dbReference>
<feature type="domain" description="YqaJ viral recombinase" evidence="1">
    <location>
        <begin position="2"/>
        <end position="66"/>
    </location>
</feature>
<gene>
    <name evidence="2" type="ORF">P5673_032930</name>
</gene>
<evidence type="ECO:0000313" key="3">
    <source>
        <dbReference type="Proteomes" id="UP001249851"/>
    </source>
</evidence>
<accession>A0AAD9PQK8</accession>
<reference evidence="2" key="1">
    <citation type="journal article" date="2023" name="G3 (Bethesda)">
        <title>Whole genome assembly and annotation of the endangered Caribbean coral Acropora cervicornis.</title>
        <authorList>
            <person name="Selwyn J.D."/>
            <person name="Vollmer S.V."/>
        </authorList>
    </citation>
    <scope>NUCLEOTIDE SEQUENCE</scope>
    <source>
        <strain evidence="2">K2</strain>
    </source>
</reference>
<dbReference type="PANTHER" id="PTHR46609:SF8">
    <property type="entry name" value="YQAJ VIRAL RECOMBINASE DOMAIN-CONTAINING PROTEIN"/>
    <property type="match status" value="1"/>
</dbReference>
<name>A0AAD9PQK8_ACRCE</name>
<dbReference type="SUPFAM" id="SSF52980">
    <property type="entry name" value="Restriction endonuclease-like"/>
    <property type="match status" value="1"/>
</dbReference>
<proteinExistence type="predicted"/>
<dbReference type="GO" id="GO:0006281">
    <property type="term" value="P:DNA repair"/>
    <property type="evidence" value="ECO:0007669"/>
    <property type="project" value="UniProtKB-ARBA"/>
</dbReference>
<dbReference type="InterPro" id="IPR019080">
    <property type="entry name" value="YqaJ_viral_recombinase"/>
</dbReference>
<dbReference type="AlphaFoldDB" id="A0AAD9PQK8"/>
<dbReference type="Proteomes" id="UP001249851">
    <property type="component" value="Unassembled WGS sequence"/>
</dbReference>
<dbReference type="InterPro" id="IPR051703">
    <property type="entry name" value="NF-kappa-B_Signaling_Reg"/>
</dbReference>
<dbReference type="Gene3D" id="3.90.320.10">
    <property type="match status" value="1"/>
</dbReference>
<dbReference type="InterPro" id="IPR011335">
    <property type="entry name" value="Restrct_endonuc-II-like"/>
</dbReference>
<dbReference type="EMBL" id="JARQWQ010000202">
    <property type="protein sequence ID" value="KAK2547223.1"/>
    <property type="molecule type" value="Genomic_DNA"/>
</dbReference>
<dbReference type="InterPro" id="IPR011604">
    <property type="entry name" value="PDDEXK-like_dom_sf"/>
</dbReference>
<evidence type="ECO:0000259" key="1">
    <source>
        <dbReference type="Pfam" id="PF09588"/>
    </source>
</evidence>
<reference evidence="2" key="2">
    <citation type="journal article" date="2023" name="Science">
        <title>Genomic signatures of disease resistance in endangered staghorn corals.</title>
        <authorList>
            <person name="Vollmer S.V."/>
            <person name="Selwyn J.D."/>
            <person name="Despard B.A."/>
            <person name="Roesel C.L."/>
        </authorList>
    </citation>
    <scope>NUCLEOTIDE SEQUENCE</scope>
    <source>
        <strain evidence="2">K2</strain>
    </source>
</reference>